<name>A0A5K3EUR0_MESCO</name>
<feature type="compositionally biased region" description="Basic and acidic residues" evidence="5">
    <location>
        <begin position="391"/>
        <end position="403"/>
    </location>
</feature>
<dbReference type="AlphaFoldDB" id="A0A5K3EUR0"/>
<dbReference type="PANTHER" id="PTHR17598">
    <property type="entry name" value="DNA POLYMERASE DELTA SUBUNIT 3"/>
    <property type="match status" value="1"/>
</dbReference>
<dbReference type="InterPro" id="IPR041913">
    <property type="entry name" value="POLD3_sf"/>
</dbReference>
<proteinExistence type="predicted"/>
<dbReference type="GO" id="GO:1904161">
    <property type="term" value="P:DNA synthesis involved in UV-damage excision repair"/>
    <property type="evidence" value="ECO:0007669"/>
    <property type="project" value="TreeGrafter"/>
</dbReference>
<dbReference type="PANTHER" id="PTHR17598:SF13">
    <property type="entry name" value="DNA POLYMERASE DELTA SUBUNIT 3"/>
    <property type="match status" value="1"/>
</dbReference>
<evidence type="ECO:0000313" key="6">
    <source>
        <dbReference type="WBParaSite" id="MCU_003246-RA"/>
    </source>
</evidence>
<protein>
    <recommendedName>
        <fullName evidence="2">DNA polymerase delta subunit 3</fullName>
    </recommendedName>
</protein>
<feature type="region of interest" description="Disordered" evidence="5">
    <location>
        <begin position="134"/>
        <end position="404"/>
    </location>
</feature>
<evidence type="ECO:0000256" key="2">
    <source>
        <dbReference type="ARBA" id="ARBA00017589"/>
    </source>
</evidence>
<feature type="compositionally biased region" description="Basic residues" evidence="5">
    <location>
        <begin position="294"/>
        <end position="303"/>
    </location>
</feature>
<feature type="compositionally biased region" description="Acidic residues" evidence="5">
    <location>
        <begin position="210"/>
        <end position="223"/>
    </location>
</feature>
<sequence length="417" mass="45647">MEAAILSSIDEHFEIHEGIASYKSLSISFGWSLQESQNNLATYKAKHPDVNAVFCVTGFKNRPDGELELVVKLTKSPETSQDGLKNATSFVYSLHKKETANSNALACFDKTLDHDLVAHKELLAFPWEPCKAVKQSPEAKPSPKVSPTKTSVVSSSTTRTAAPISKRQSVKRPAKSANQSSLVFNAKKTEPAKPVVKAPVDPEPIHDPFADSEDDDVDDDDEGAKENSPFAGLTSRRRRLVFSSDDDDDDEEEEDGKRRVVDQPLISSPSPRKKTSKIVPKKDAKCLPSANYKSPKRKAKSPRKPTPGASLSPPKKAKAAGENAVEASAAKALRPPERPPAPGGGGRRRQVTKTFVDDEGFLITEKVWEEVKESDTPPEKSEPSAPNKPEPISRIKPVTEPKLHKVKQATLMSFFKK</sequence>
<accession>A0A5K3EUR0</accession>
<evidence type="ECO:0000256" key="3">
    <source>
        <dbReference type="ARBA" id="ARBA00022705"/>
    </source>
</evidence>
<dbReference type="WBParaSite" id="MCU_003246-RA">
    <property type="protein sequence ID" value="MCU_003246-RA"/>
    <property type="gene ID" value="MCU_003246"/>
</dbReference>
<dbReference type="GO" id="GO:0006271">
    <property type="term" value="P:DNA strand elongation involved in DNA replication"/>
    <property type="evidence" value="ECO:0007669"/>
    <property type="project" value="TreeGrafter"/>
</dbReference>
<evidence type="ECO:0000256" key="1">
    <source>
        <dbReference type="ARBA" id="ARBA00004123"/>
    </source>
</evidence>
<dbReference type="Gene3D" id="3.90.1030.20">
    <property type="entry name" value="DNA polymerase delta, p66 (Cdc27) subunit, wHTH domain"/>
    <property type="match status" value="1"/>
</dbReference>
<dbReference type="GO" id="GO:0043625">
    <property type="term" value="C:delta DNA polymerase complex"/>
    <property type="evidence" value="ECO:0007669"/>
    <property type="project" value="InterPro"/>
</dbReference>
<feature type="compositionally biased region" description="Low complexity" evidence="5">
    <location>
        <begin position="320"/>
        <end position="332"/>
    </location>
</feature>
<feature type="compositionally biased region" description="Low complexity" evidence="5">
    <location>
        <begin position="142"/>
        <end position="158"/>
    </location>
</feature>
<keyword evidence="4" id="KW-0539">Nucleus</keyword>
<dbReference type="InterPro" id="IPR019038">
    <property type="entry name" value="POLD3"/>
</dbReference>
<organism evidence="6">
    <name type="scientific">Mesocestoides corti</name>
    <name type="common">Flatworm</name>
    <dbReference type="NCBI Taxonomy" id="53468"/>
    <lineage>
        <taxon>Eukaryota</taxon>
        <taxon>Metazoa</taxon>
        <taxon>Spiralia</taxon>
        <taxon>Lophotrochozoa</taxon>
        <taxon>Platyhelminthes</taxon>
        <taxon>Cestoda</taxon>
        <taxon>Eucestoda</taxon>
        <taxon>Cyclophyllidea</taxon>
        <taxon>Mesocestoididae</taxon>
        <taxon>Mesocestoides</taxon>
    </lineage>
</organism>
<dbReference type="GO" id="GO:0003887">
    <property type="term" value="F:DNA-directed DNA polymerase activity"/>
    <property type="evidence" value="ECO:0007669"/>
    <property type="project" value="TreeGrafter"/>
</dbReference>
<evidence type="ECO:0000256" key="4">
    <source>
        <dbReference type="ARBA" id="ARBA00023242"/>
    </source>
</evidence>
<keyword evidence="3" id="KW-0235">DNA replication</keyword>
<evidence type="ECO:0000256" key="5">
    <source>
        <dbReference type="SAM" id="MobiDB-lite"/>
    </source>
</evidence>
<comment type="subcellular location">
    <subcellularLocation>
        <location evidence="1">Nucleus</location>
    </subcellularLocation>
</comment>
<dbReference type="GO" id="GO:0006297">
    <property type="term" value="P:nucleotide-excision repair, DNA gap filling"/>
    <property type="evidence" value="ECO:0007669"/>
    <property type="project" value="TreeGrafter"/>
</dbReference>
<feature type="compositionally biased region" description="Acidic residues" evidence="5">
    <location>
        <begin position="244"/>
        <end position="254"/>
    </location>
</feature>
<reference evidence="6" key="1">
    <citation type="submission" date="2019-11" db="UniProtKB">
        <authorList>
            <consortium name="WormBaseParasite"/>
        </authorList>
    </citation>
    <scope>IDENTIFICATION</scope>
</reference>
<feature type="compositionally biased region" description="Basic and acidic residues" evidence="5">
    <location>
        <begin position="366"/>
        <end position="382"/>
    </location>
</feature>